<organism evidence="9 10">
    <name type="scientific">Corynebacterium suedekumii</name>
    <dbReference type="NCBI Taxonomy" id="3049801"/>
    <lineage>
        <taxon>Bacteria</taxon>
        <taxon>Bacillati</taxon>
        <taxon>Actinomycetota</taxon>
        <taxon>Actinomycetes</taxon>
        <taxon>Mycobacteriales</taxon>
        <taxon>Corynebacteriaceae</taxon>
        <taxon>Corynebacterium</taxon>
    </lineage>
</organism>
<dbReference type="RefSeq" id="WP_284875491.1">
    <property type="nucleotide sequence ID" value="NZ_CP126970.1"/>
</dbReference>
<feature type="transmembrane region" description="Helical" evidence="8">
    <location>
        <begin position="236"/>
        <end position="260"/>
    </location>
</feature>
<dbReference type="Pfam" id="PF09594">
    <property type="entry name" value="GT87"/>
    <property type="match status" value="1"/>
</dbReference>
<feature type="transmembrane region" description="Helical" evidence="8">
    <location>
        <begin position="334"/>
        <end position="355"/>
    </location>
</feature>
<accession>A0ABY8VPH1</accession>
<evidence type="ECO:0000256" key="1">
    <source>
        <dbReference type="ARBA" id="ARBA00004651"/>
    </source>
</evidence>
<comment type="subcellular location">
    <subcellularLocation>
        <location evidence="1">Cell membrane</location>
        <topology evidence="1">Multi-pass membrane protein</topology>
    </subcellularLocation>
</comment>
<protein>
    <submittedName>
        <fullName evidence="9">Glycosyltransferase 87 family protein</fullName>
    </submittedName>
</protein>
<gene>
    <name evidence="9" type="ORF">QP029_03575</name>
</gene>
<keyword evidence="10" id="KW-1185">Reference proteome</keyword>
<dbReference type="Proteomes" id="UP001238805">
    <property type="component" value="Chromosome"/>
</dbReference>
<evidence type="ECO:0000313" key="10">
    <source>
        <dbReference type="Proteomes" id="UP001238805"/>
    </source>
</evidence>
<comment type="similarity">
    <text evidence="7">Belongs to the glycosyltransferase 87 family.</text>
</comment>
<evidence type="ECO:0000256" key="4">
    <source>
        <dbReference type="ARBA" id="ARBA00022692"/>
    </source>
</evidence>
<keyword evidence="4 8" id="KW-0812">Transmembrane</keyword>
<sequence>MSTPVPTPSRVRRSRVSPAHTEPVARGFLGFLGGPVGYFAAVGRQRWWTPLRTLIFTALIFLSFGYLSKANCLGAAVAEDGTVSLDWSGNRQYTSACYNDIAPLFDGRGLSQGGFPYAWSWTEGDLTRYMEYPVLAGLFQGAMAWVSRLTYPLVDVLPLPVAPAAWYFAVTALVMSALWVLTIRLVVDLAGNRVWDVVLVAASPLVIVHAFTNWDIPSIAATAAALSAVRHGRPGWAGVLIGIGTAVKLWPLFILGAYLILAVRSSRWRPFLLMLATTVATWLAVNLPVMLAYPAAWGEFLRLNRERSWEWTTIYAMLARGTGWSGFDGDGVPVILNAVTFALFAVLCLAIFVLGVRVTRRPRVAELVFLILVAFLVVNKVWSPQYSLWLLVPAVLALPRWRLLLTWMLLDAAVWPLLMWYMLGAENKGIPHELLDAALLTRLLLLTVMVVLVIRQMLGREADPVADAHHGRDPLALSAADDGRMRA</sequence>
<evidence type="ECO:0000256" key="7">
    <source>
        <dbReference type="ARBA" id="ARBA00024033"/>
    </source>
</evidence>
<keyword evidence="3" id="KW-0808">Transferase</keyword>
<dbReference type="EMBL" id="CP126970">
    <property type="protein sequence ID" value="WIM70911.1"/>
    <property type="molecule type" value="Genomic_DNA"/>
</dbReference>
<feature type="transmembrane region" description="Helical" evidence="8">
    <location>
        <begin position="367"/>
        <end position="383"/>
    </location>
</feature>
<proteinExistence type="inferred from homology"/>
<evidence type="ECO:0000256" key="6">
    <source>
        <dbReference type="ARBA" id="ARBA00023136"/>
    </source>
</evidence>
<feature type="transmembrane region" description="Helical" evidence="8">
    <location>
        <begin position="272"/>
        <end position="293"/>
    </location>
</feature>
<dbReference type="InterPro" id="IPR018584">
    <property type="entry name" value="GT87"/>
</dbReference>
<feature type="transmembrane region" description="Helical" evidence="8">
    <location>
        <begin position="166"/>
        <end position="187"/>
    </location>
</feature>
<evidence type="ECO:0000256" key="8">
    <source>
        <dbReference type="SAM" id="Phobius"/>
    </source>
</evidence>
<feature type="transmembrane region" description="Helical" evidence="8">
    <location>
        <begin position="23"/>
        <end position="41"/>
    </location>
</feature>
<feature type="transmembrane region" description="Helical" evidence="8">
    <location>
        <begin position="194"/>
        <end position="216"/>
    </location>
</feature>
<name>A0ABY8VPH1_9CORY</name>
<evidence type="ECO:0000256" key="2">
    <source>
        <dbReference type="ARBA" id="ARBA00022475"/>
    </source>
</evidence>
<evidence type="ECO:0000256" key="5">
    <source>
        <dbReference type="ARBA" id="ARBA00022989"/>
    </source>
</evidence>
<keyword evidence="5 8" id="KW-1133">Transmembrane helix</keyword>
<evidence type="ECO:0000313" key="9">
    <source>
        <dbReference type="EMBL" id="WIM70911.1"/>
    </source>
</evidence>
<keyword evidence="2" id="KW-1003">Cell membrane</keyword>
<dbReference type="PIRSF" id="PIRSF010361">
    <property type="entry name" value="UCP010361"/>
    <property type="match status" value="1"/>
</dbReference>
<dbReference type="InterPro" id="IPR016570">
    <property type="entry name" value="UCP010361"/>
</dbReference>
<evidence type="ECO:0000256" key="3">
    <source>
        <dbReference type="ARBA" id="ARBA00022679"/>
    </source>
</evidence>
<feature type="transmembrane region" description="Helical" evidence="8">
    <location>
        <begin position="434"/>
        <end position="454"/>
    </location>
</feature>
<reference evidence="9 10" key="1">
    <citation type="submission" date="2023-05" db="EMBL/GenBank/DDBJ databases">
        <title>Corynebacterium suedekumii sp. nov. and Corynebacterium breve sp. nov. isolated from raw cow's milk.</title>
        <authorList>
            <person name="Baer M.K."/>
            <person name="Mehl L."/>
            <person name="Hellmuth R."/>
            <person name="Marke G."/>
            <person name="Lipski A."/>
        </authorList>
    </citation>
    <scope>NUCLEOTIDE SEQUENCE [LARGE SCALE GENOMIC DNA]</scope>
    <source>
        <strain evidence="9 10">LM112</strain>
    </source>
</reference>
<keyword evidence="6 8" id="KW-0472">Membrane</keyword>
<feature type="transmembrane region" description="Helical" evidence="8">
    <location>
        <begin position="47"/>
        <end position="67"/>
    </location>
</feature>
<feature type="transmembrane region" description="Helical" evidence="8">
    <location>
        <begin position="403"/>
        <end position="422"/>
    </location>
</feature>